<accession>A0ABU1FB64</accession>
<organism evidence="1 2">
    <name type="scientific">Ruixingdingia sedimenti</name>
    <dbReference type="NCBI Taxonomy" id="3073604"/>
    <lineage>
        <taxon>Bacteria</taxon>
        <taxon>Pseudomonadati</taxon>
        <taxon>Pseudomonadota</taxon>
        <taxon>Alphaproteobacteria</taxon>
        <taxon>Rhodobacterales</taxon>
        <taxon>Paracoccaceae</taxon>
        <taxon>Ruixingdingia</taxon>
    </lineage>
</organism>
<protein>
    <recommendedName>
        <fullName evidence="3">SnoaL-like domain-containing protein</fullName>
    </recommendedName>
</protein>
<gene>
    <name evidence="1" type="ORF">RGD00_15930</name>
</gene>
<keyword evidence="2" id="KW-1185">Reference proteome</keyword>
<comment type="caution">
    <text evidence="1">The sequence shown here is derived from an EMBL/GenBank/DDBJ whole genome shotgun (WGS) entry which is preliminary data.</text>
</comment>
<sequence length="120" mass="13843">MTSHRSPNEVVTLYCEKAWNECQTDLIREITANPVVRHYAGRIQTMDHDTQIARIQDRHKTARPRFDGIIQFAEGPYVAYVWNNTTEQGGKKSGIEIFKVEEGRITEVWNPSTVDEGHWA</sequence>
<proteinExistence type="predicted"/>
<dbReference type="Proteomes" id="UP001247754">
    <property type="component" value="Unassembled WGS sequence"/>
</dbReference>
<dbReference type="RefSeq" id="WP_310458274.1">
    <property type="nucleotide sequence ID" value="NZ_JAVKPH010000021.1"/>
</dbReference>
<dbReference type="EMBL" id="JAVKPH010000021">
    <property type="protein sequence ID" value="MDR5654104.1"/>
    <property type="molecule type" value="Genomic_DNA"/>
</dbReference>
<reference evidence="1 2" key="1">
    <citation type="submission" date="2023-09" db="EMBL/GenBank/DDBJ databases">
        <title>Xinfangfangia sedmenti sp. nov., isolated the sedment.</title>
        <authorList>
            <person name="Xu L."/>
        </authorList>
    </citation>
    <scope>NUCLEOTIDE SEQUENCE [LARGE SCALE GENOMIC DNA]</scope>
    <source>
        <strain evidence="1 2">LG-4</strain>
    </source>
</reference>
<dbReference type="Gene3D" id="3.10.450.50">
    <property type="match status" value="1"/>
</dbReference>
<dbReference type="InterPro" id="IPR032710">
    <property type="entry name" value="NTF2-like_dom_sf"/>
</dbReference>
<name>A0ABU1FB64_9RHOB</name>
<evidence type="ECO:0000313" key="1">
    <source>
        <dbReference type="EMBL" id="MDR5654104.1"/>
    </source>
</evidence>
<evidence type="ECO:0008006" key="3">
    <source>
        <dbReference type="Google" id="ProtNLM"/>
    </source>
</evidence>
<dbReference type="SUPFAM" id="SSF54427">
    <property type="entry name" value="NTF2-like"/>
    <property type="match status" value="1"/>
</dbReference>
<evidence type="ECO:0000313" key="2">
    <source>
        <dbReference type="Proteomes" id="UP001247754"/>
    </source>
</evidence>